<dbReference type="Proteomes" id="UP001279734">
    <property type="component" value="Unassembled WGS sequence"/>
</dbReference>
<keyword evidence="4" id="KW-1185">Reference proteome</keyword>
<organism evidence="3 4">
    <name type="scientific">Nepenthes gracilis</name>
    <name type="common">Slender pitcher plant</name>
    <dbReference type="NCBI Taxonomy" id="150966"/>
    <lineage>
        <taxon>Eukaryota</taxon>
        <taxon>Viridiplantae</taxon>
        <taxon>Streptophyta</taxon>
        <taxon>Embryophyta</taxon>
        <taxon>Tracheophyta</taxon>
        <taxon>Spermatophyta</taxon>
        <taxon>Magnoliopsida</taxon>
        <taxon>eudicotyledons</taxon>
        <taxon>Gunneridae</taxon>
        <taxon>Pentapetalae</taxon>
        <taxon>Caryophyllales</taxon>
        <taxon>Nepenthaceae</taxon>
        <taxon>Nepenthes</taxon>
    </lineage>
</organism>
<dbReference type="InterPro" id="IPR023299">
    <property type="entry name" value="ATPase_P-typ_cyto_dom_N"/>
</dbReference>
<dbReference type="Pfam" id="PF00122">
    <property type="entry name" value="E1-E2_ATPase"/>
    <property type="match status" value="1"/>
</dbReference>
<dbReference type="PRINTS" id="PR00119">
    <property type="entry name" value="CATATPASE"/>
</dbReference>
<dbReference type="EMBL" id="BSYO01000036">
    <property type="protein sequence ID" value="GMH29601.1"/>
    <property type="molecule type" value="Genomic_DNA"/>
</dbReference>
<comment type="caution">
    <text evidence="3">The sequence shown here is derived from an EMBL/GenBank/DDBJ whole genome shotgun (WGS) entry which is preliminary data.</text>
</comment>
<dbReference type="InterPro" id="IPR059000">
    <property type="entry name" value="ATPase_P-type_domA"/>
</dbReference>
<evidence type="ECO:0000313" key="3">
    <source>
        <dbReference type="EMBL" id="GMH29601.1"/>
    </source>
</evidence>
<dbReference type="SUPFAM" id="SSF81653">
    <property type="entry name" value="Calcium ATPase, transduction domain A"/>
    <property type="match status" value="1"/>
</dbReference>
<evidence type="ECO:0000259" key="2">
    <source>
        <dbReference type="SMART" id="SM00831"/>
    </source>
</evidence>
<keyword evidence="1" id="KW-0460">Magnesium</keyword>
<dbReference type="InterPro" id="IPR004014">
    <property type="entry name" value="ATPase_P-typ_cation-transptr_N"/>
</dbReference>
<dbReference type="InterPro" id="IPR023214">
    <property type="entry name" value="HAD_sf"/>
</dbReference>
<dbReference type="Gene3D" id="1.20.1110.10">
    <property type="entry name" value="Calcium-transporting ATPase, transmembrane domain"/>
    <property type="match status" value="1"/>
</dbReference>
<dbReference type="AlphaFoldDB" id="A0AAD3TII2"/>
<dbReference type="Pfam" id="PF00690">
    <property type="entry name" value="Cation_ATPase_N"/>
    <property type="match status" value="1"/>
</dbReference>
<proteinExistence type="predicted"/>
<dbReference type="SMART" id="SM00831">
    <property type="entry name" value="Cation_ATPase_N"/>
    <property type="match status" value="1"/>
</dbReference>
<evidence type="ECO:0000313" key="4">
    <source>
        <dbReference type="Proteomes" id="UP001279734"/>
    </source>
</evidence>
<dbReference type="Gene3D" id="3.40.50.1000">
    <property type="entry name" value="HAD superfamily/HAD-like"/>
    <property type="match status" value="1"/>
</dbReference>
<sequence>MGGNRYWYRLYYCVLPACLMSQETTPMEEVFKQLQCFKEDLTKEDGQKRLEIFSQNKREDKKDSKFLKFLGFMWNPLSWVMEAAAIMTIALANAGGKPPDYPDVIGFNDENNARNAVAALMPNLVSKTKVLRGRKWREKEAAILGPEDVVSIKLEDIVPTNARLLKGNPLKIDQATLTGVSLPFTKNPGDETFSGPTCKQGKSAAVAMATGMYTFFGNAAHLVDSTWSLWPLLWFQKVLTAIGHFYIYSIIERMLVGIIGMYPTQHRAYRDGIDNLLVLPVEGIPIAMPTVLSVTITIEFHRLTEQGAVTKRMTTIKNLAGMDVLCGNKIGTLTLNKLTVDKSLIEVYPRNVGKDALVLLVARASRVENQDPIDASVVNMLDDPKEARAGIKDLVTLDDTIISMDRNRSMWYPCSSRIRRSSYVEHGILDELVLKPVPGSLPMAKFHQAILSLNLEDKFDYKTTNSVIVSSLRGYGSKNFVTV</sequence>
<feature type="domain" description="Cation-transporting P-type ATPase N-terminal" evidence="2">
    <location>
        <begin position="21"/>
        <end position="93"/>
    </location>
</feature>
<protein>
    <recommendedName>
        <fullName evidence="2">Cation-transporting P-type ATPase N-terminal domain-containing protein</fullName>
    </recommendedName>
</protein>
<dbReference type="InterPro" id="IPR023298">
    <property type="entry name" value="ATPase_P-typ_TM_dom_sf"/>
</dbReference>
<evidence type="ECO:0000256" key="1">
    <source>
        <dbReference type="ARBA" id="ARBA00022842"/>
    </source>
</evidence>
<accession>A0AAD3TII2</accession>
<dbReference type="InterPro" id="IPR008250">
    <property type="entry name" value="ATPase_P-typ_transduc_dom_A_sf"/>
</dbReference>
<dbReference type="PANTHER" id="PTHR42861">
    <property type="entry name" value="CALCIUM-TRANSPORTING ATPASE"/>
    <property type="match status" value="1"/>
</dbReference>
<dbReference type="Gene3D" id="2.70.150.10">
    <property type="entry name" value="Calcium-transporting ATPase, cytoplasmic transduction domain A"/>
    <property type="match status" value="1"/>
</dbReference>
<reference evidence="3" key="1">
    <citation type="submission" date="2023-05" db="EMBL/GenBank/DDBJ databases">
        <title>Nepenthes gracilis genome sequencing.</title>
        <authorList>
            <person name="Fukushima K."/>
        </authorList>
    </citation>
    <scope>NUCLEOTIDE SEQUENCE</scope>
    <source>
        <strain evidence="3">SING2019-196</strain>
    </source>
</reference>
<gene>
    <name evidence="3" type="ORF">Nepgr_031444</name>
</gene>
<dbReference type="SUPFAM" id="SSF81665">
    <property type="entry name" value="Calcium ATPase, transmembrane domain M"/>
    <property type="match status" value="1"/>
</dbReference>
<dbReference type="GO" id="GO:0000166">
    <property type="term" value="F:nucleotide binding"/>
    <property type="evidence" value="ECO:0007669"/>
    <property type="project" value="InterPro"/>
</dbReference>
<name>A0AAD3TII2_NEPGR</name>
<dbReference type="Gene3D" id="3.40.1110.10">
    <property type="entry name" value="Calcium-transporting ATPase, cytoplasmic domain N"/>
    <property type="match status" value="1"/>
</dbReference>